<gene>
    <name evidence="3" type="ORF">CLNEO_14190</name>
</gene>
<comment type="caution">
    <text evidence="3">The sequence shown here is derived from an EMBL/GenBank/DDBJ whole genome shotgun (WGS) entry which is preliminary data.</text>
</comment>
<feature type="transmembrane region" description="Helical" evidence="1">
    <location>
        <begin position="56"/>
        <end position="77"/>
    </location>
</feature>
<feature type="transmembrane region" description="Helical" evidence="1">
    <location>
        <begin position="315"/>
        <end position="335"/>
    </location>
</feature>
<dbReference type="InterPro" id="IPR002823">
    <property type="entry name" value="DUF112_TM"/>
</dbReference>
<dbReference type="RefSeq" id="WP_066086548.1">
    <property type="nucleotide sequence ID" value="NZ_LRVM01000003.1"/>
</dbReference>
<keyword evidence="1" id="KW-0812">Transmembrane</keyword>
<keyword evidence="4" id="KW-1185">Reference proteome</keyword>
<feature type="transmembrane region" description="Helical" evidence="1">
    <location>
        <begin position="133"/>
        <end position="153"/>
    </location>
</feature>
<evidence type="ECO:0000259" key="2">
    <source>
        <dbReference type="Pfam" id="PF01970"/>
    </source>
</evidence>
<feature type="transmembrane region" description="Helical" evidence="1">
    <location>
        <begin position="347"/>
        <end position="371"/>
    </location>
</feature>
<feature type="domain" description="DUF112" evidence="2">
    <location>
        <begin position="15"/>
        <end position="432"/>
    </location>
</feature>
<keyword evidence="1" id="KW-1133">Transmembrane helix</keyword>
<feature type="transmembrane region" description="Helical" evidence="1">
    <location>
        <begin position="407"/>
        <end position="436"/>
    </location>
</feature>
<feature type="transmembrane region" description="Helical" evidence="1">
    <location>
        <begin position="457"/>
        <end position="477"/>
    </location>
</feature>
<reference evidence="3 4" key="1">
    <citation type="submission" date="2016-01" db="EMBL/GenBank/DDBJ databases">
        <title>Genome sequence of Clostridium neopropionicum X4, DSM-3847.</title>
        <authorList>
            <person name="Poehlein A."/>
            <person name="Beck M.H."/>
            <person name="Bengelsdorf F.R."/>
            <person name="Daniel R."/>
            <person name="Duerre P."/>
        </authorList>
    </citation>
    <scope>NUCLEOTIDE SEQUENCE [LARGE SCALE GENOMIC DNA]</scope>
    <source>
        <strain evidence="3 4">DSM-3847</strain>
    </source>
</reference>
<proteinExistence type="predicted"/>
<feature type="transmembrane region" description="Helical" evidence="1">
    <location>
        <begin position="165"/>
        <end position="186"/>
    </location>
</feature>
<dbReference type="PANTHER" id="PTHR35342">
    <property type="entry name" value="TRICARBOXYLIC TRANSPORT PROTEIN"/>
    <property type="match status" value="1"/>
</dbReference>
<evidence type="ECO:0000313" key="4">
    <source>
        <dbReference type="Proteomes" id="UP000070539"/>
    </source>
</evidence>
<dbReference type="PATRIC" id="fig|36847.3.peg.1646"/>
<dbReference type="PANTHER" id="PTHR35342:SF5">
    <property type="entry name" value="TRICARBOXYLIC TRANSPORT PROTEIN"/>
    <property type="match status" value="1"/>
</dbReference>
<dbReference type="EMBL" id="LRVM01000003">
    <property type="protein sequence ID" value="KXL53448.1"/>
    <property type="molecule type" value="Genomic_DNA"/>
</dbReference>
<protein>
    <submittedName>
        <fullName evidence="3">Tripartite tricarboxylate transporter TctA family protein</fullName>
    </submittedName>
</protein>
<dbReference type="Pfam" id="PF01970">
    <property type="entry name" value="TctA"/>
    <property type="match status" value="1"/>
</dbReference>
<evidence type="ECO:0000256" key="1">
    <source>
        <dbReference type="SAM" id="Phobius"/>
    </source>
</evidence>
<accession>A0A136WFX2</accession>
<dbReference type="OrthoDB" id="9781349at2"/>
<sequence length="492" mass="51901">MLIQVLQSALEPMVLLYMALGVAAGICIGALPGLTATMGVALLLPLTFGMDAESGILMLLGIYVGAIYGGSISAILLHTPGTPASAATAIDGYEFSKRGEAGRALGISTISSYIGGLVSVLCLWLISPQLAKLALKFSSAEFFLLAFFGLCIIANISGKDMEKGLICGLLGILVATIGIDSVTSYIRFSHNVNLLSGVPYIPVMIGLFAMSQGFESIETIYDKDEVNCKVTKILPHKEDWKVILRTAPITGLIGTFIGIIPGAGADIGSFVGYNTARSLSKTPEEFGKGSPEAVAASEGGNNGVTGGAMIPMLTLGVPGDAVAAIMIGALTIQGLTPGPMLFQNNKVLVYTIFFGMFIANTFMLLMGLSCIRLFTKVLSVPKTVLTPIIFVLCVIGSFAMRNNLFDVGVMLVSGIVGYLLSKIKVPTSPAILGLILGPMAEKNFRTALLKSGGSVNVFFNTPICWFFLILIFITLFGKHIKGFFLSFNKQKG</sequence>
<feature type="transmembrane region" description="Helical" evidence="1">
    <location>
        <begin position="14"/>
        <end position="44"/>
    </location>
</feature>
<feature type="transmembrane region" description="Helical" evidence="1">
    <location>
        <begin position="383"/>
        <end position="401"/>
    </location>
</feature>
<name>A0A136WFX2_9FIRM</name>
<dbReference type="AlphaFoldDB" id="A0A136WFX2"/>
<dbReference type="STRING" id="36847.CLNEO_14190"/>
<keyword evidence="1" id="KW-0472">Membrane</keyword>
<evidence type="ECO:0000313" key="3">
    <source>
        <dbReference type="EMBL" id="KXL53448.1"/>
    </source>
</evidence>
<feature type="transmembrane region" description="Helical" evidence="1">
    <location>
        <begin position="104"/>
        <end position="127"/>
    </location>
</feature>
<organism evidence="3 4">
    <name type="scientific">Anaerotignum neopropionicum</name>
    <dbReference type="NCBI Taxonomy" id="36847"/>
    <lineage>
        <taxon>Bacteria</taxon>
        <taxon>Bacillati</taxon>
        <taxon>Bacillota</taxon>
        <taxon>Clostridia</taxon>
        <taxon>Lachnospirales</taxon>
        <taxon>Anaerotignaceae</taxon>
        <taxon>Anaerotignum</taxon>
    </lineage>
</organism>
<dbReference type="Proteomes" id="UP000070539">
    <property type="component" value="Unassembled WGS sequence"/>
</dbReference>